<accession>A0ABU5EAZ0</accession>
<dbReference type="InterPro" id="IPR021150">
    <property type="entry name" value="Ubiq_cyt_c_chap"/>
</dbReference>
<dbReference type="InterPro" id="IPR007129">
    <property type="entry name" value="Ubiqinol_cyt_c_chaperone_CPB3"/>
</dbReference>
<comment type="similarity">
    <text evidence="1">Belongs to the CBP3 family.</text>
</comment>
<dbReference type="RefSeq" id="WP_320508264.1">
    <property type="nucleotide sequence ID" value="NZ_JAXCLW010000002.1"/>
</dbReference>
<proteinExistence type="inferred from homology"/>
<name>A0ABU5EAZ0_9PROT</name>
<evidence type="ECO:0000256" key="2">
    <source>
        <dbReference type="ARBA" id="ARBA00006436"/>
    </source>
</evidence>
<reference evidence="4 5" key="1">
    <citation type="journal article" date="2016" name="Antonie Van Leeuwenhoek">
        <title>Dongia soli sp. nov., isolated from soil from Dokdo, Korea.</title>
        <authorList>
            <person name="Kim D.U."/>
            <person name="Lee H."/>
            <person name="Kim H."/>
            <person name="Kim S.G."/>
            <person name="Ka J.O."/>
        </authorList>
    </citation>
    <scope>NUCLEOTIDE SEQUENCE [LARGE SCALE GENOMIC DNA]</scope>
    <source>
        <strain evidence="4 5">D78</strain>
    </source>
</reference>
<dbReference type="Proteomes" id="UP001279642">
    <property type="component" value="Unassembled WGS sequence"/>
</dbReference>
<evidence type="ECO:0000313" key="5">
    <source>
        <dbReference type="Proteomes" id="UP001279642"/>
    </source>
</evidence>
<sequence>MLFLRRFLKDEKLESAAAAVYTVVAQQARHPAFYLSYEVPDTVDGRFEMVVLQAYILFRRLKGQGEAIDRLTQAIYDVMFKELDLALREMGAADLGVGRRIKHMAESMNGRIQFYDQGLAANDDDASLTAALQRNLYGTVDPSATSLERMIRYLKLAISTLESQQTDRIVAADFHFVDPAAI</sequence>
<evidence type="ECO:0000313" key="4">
    <source>
        <dbReference type="EMBL" id="MDY0883219.1"/>
    </source>
</evidence>
<comment type="similarity">
    <text evidence="2">Belongs to the UPF0174 family.</text>
</comment>
<evidence type="ECO:0000259" key="3">
    <source>
        <dbReference type="Pfam" id="PF03981"/>
    </source>
</evidence>
<dbReference type="PANTHER" id="PTHR12184">
    <property type="entry name" value="UBIQUINOL-CYTOCHROME C REDUCTASE COMPLEX ASSEMBLY FACTOR 1 FAMILY MEMBER"/>
    <property type="match status" value="1"/>
</dbReference>
<dbReference type="EMBL" id="JAXCLW010000002">
    <property type="protein sequence ID" value="MDY0883219.1"/>
    <property type="molecule type" value="Genomic_DNA"/>
</dbReference>
<feature type="domain" description="Ubiquinol-cytochrome c chaperone" evidence="3">
    <location>
        <begin position="37"/>
        <end position="176"/>
    </location>
</feature>
<gene>
    <name evidence="4" type="ORF">SMD27_10220</name>
</gene>
<comment type="caution">
    <text evidence="4">The sequence shown here is derived from an EMBL/GenBank/DDBJ whole genome shotgun (WGS) entry which is preliminary data.</text>
</comment>
<organism evidence="4 5">
    <name type="scientific">Dongia soli</name>
    <dbReference type="NCBI Taxonomy" id="600628"/>
    <lineage>
        <taxon>Bacteria</taxon>
        <taxon>Pseudomonadati</taxon>
        <taxon>Pseudomonadota</taxon>
        <taxon>Alphaproteobacteria</taxon>
        <taxon>Rhodospirillales</taxon>
        <taxon>Dongiaceae</taxon>
        <taxon>Dongia</taxon>
    </lineage>
</organism>
<dbReference type="Pfam" id="PF03981">
    <property type="entry name" value="Ubiq_cyt_C_chap"/>
    <property type="match status" value="1"/>
</dbReference>
<dbReference type="PANTHER" id="PTHR12184:SF1">
    <property type="entry name" value="UBIQUINOL-CYTOCHROME-C REDUCTASE COMPLEX ASSEMBLY FACTOR 1"/>
    <property type="match status" value="1"/>
</dbReference>
<keyword evidence="5" id="KW-1185">Reference proteome</keyword>
<evidence type="ECO:0000256" key="1">
    <source>
        <dbReference type="ARBA" id="ARBA00006407"/>
    </source>
</evidence>
<protein>
    <submittedName>
        <fullName evidence="4">Ubiquinol-cytochrome C chaperone family protein</fullName>
    </submittedName>
</protein>